<feature type="region of interest" description="Disordered" evidence="9">
    <location>
        <begin position="1737"/>
        <end position="1756"/>
    </location>
</feature>
<dbReference type="Gene3D" id="3.60.120.10">
    <property type="entry name" value="Anthranilate synthase"/>
    <property type="match status" value="1"/>
</dbReference>
<dbReference type="EMBL" id="MU860025">
    <property type="protein sequence ID" value="KAK4241253.1"/>
    <property type="molecule type" value="Genomic_DNA"/>
</dbReference>
<feature type="compositionally biased region" description="Basic and acidic residues" evidence="9">
    <location>
        <begin position="2151"/>
        <end position="2160"/>
    </location>
</feature>
<evidence type="ECO:0000256" key="9">
    <source>
        <dbReference type="SAM" id="MobiDB-lite"/>
    </source>
</evidence>
<dbReference type="InterPro" id="IPR005801">
    <property type="entry name" value="ADC_synthase"/>
</dbReference>
<dbReference type="SUPFAM" id="SSF56322">
    <property type="entry name" value="ADC synthase"/>
    <property type="match status" value="1"/>
</dbReference>
<keyword evidence="10" id="KW-0732">Signal</keyword>
<dbReference type="InterPro" id="IPR017926">
    <property type="entry name" value="GATASE"/>
</dbReference>
<evidence type="ECO:0000259" key="15">
    <source>
        <dbReference type="Pfam" id="PF26251"/>
    </source>
</evidence>
<dbReference type="Gene3D" id="3.40.50.720">
    <property type="entry name" value="NAD(P)-binding Rossmann-like Domain"/>
    <property type="match status" value="1"/>
</dbReference>
<feature type="domain" description="Chorismate-utilising enzyme C-terminal" evidence="12">
    <location>
        <begin position="2200"/>
        <end position="2503"/>
    </location>
</feature>
<dbReference type="PROSITE" id="PS51273">
    <property type="entry name" value="GATASE_TYPE_1"/>
    <property type="match status" value="1"/>
</dbReference>
<dbReference type="NCBIfam" id="TIGR01823">
    <property type="entry name" value="PabB-fungal"/>
    <property type="match status" value="1"/>
</dbReference>
<dbReference type="Pfam" id="PF26251">
    <property type="entry name" value="TPR_TRAPPC9-Trs120"/>
    <property type="match status" value="1"/>
</dbReference>
<feature type="region of interest" description="Disordered" evidence="9">
    <location>
        <begin position="2151"/>
        <end position="2200"/>
    </location>
</feature>
<evidence type="ECO:0000256" key="1">
    <source>
        <dbReference type="ARBA" id="ARBA00001000"/>
    </source>
</evidence>
<dbReference type="InterPro" id="IPR029062">
    <property type="entry name" value="Class_I_gatase-like"/>
</dbReference>
<evidence type="ECO:0000256" key="4">
    <source>
        <dbReference type="ARBA" id="ARBA00022909"/>
    </source>
</evidence>
<dbReference type="Pfam" id="PF00106">
    <property type="entry name" value="adh_short"/>
    <property type="match status" value="1"/>
</dbReference>
<dbReference type="Proteomes" id="UP001303760">
    <property type="component" value="Unassembled WGS sequence"/>
</dbReference>
<dbReference type="Pfam" id="PF08626">
    <property type="entry name" value="TRAPPC9-Trs120"/>
    <property type="match status" value="1"/>
</dbReference>
<feature type="region of interest" description="Disordered" evidence="9">
    <location>
        <begin position="541"/>
        <end position="619"/>
    </location>
</feature>
<dbReference type="InterPro" id="IPR058568">
    <property type="entry name" value="Ig_TRAPPC9_Trs120_4th"/>
</dbReference>
<dbReference type="Pfam" id="PF26283">
    <property type="entry name" value="Ig_TRAPPC9-Trs120_4th"/>
    <property type="match status" value="1"/>
</dbReference>
<dbReference type="Pfam" id="PF00425">
    <property type="entry name" value="Chorismate_bind"/>
    <property type="match status" value="1"/>
</dbReference>
<comment type="subcellular location">
    <subcellularLocation>
        <location evidence="2">Golgi apparatus</location>
    </subcellularLocation>
</comment>
<dbReference type="Gene3D" id="3.40.50.880">
    <property type="match status" value="1"/>
</dbReference>
<keyword evidence="20" id="KW-1185">Reference proteome</keyword>
<gene>
    <name evidence="19" type="ORF">C8A03DRAFT_41312</name>
</gene>
<dbReference type="GO" id="GO:0005802">
    <property type="term" value="C:trans-Golgi network"/>
    <property type="evidence" value="ECO:0007669"/>
    <property type="project" value="TreeGrafter"/>
</dbReference>
<evidence type="ECO:0000256" key="3">
    <source>
        <dbReference type="ARBA" id="ARBA00005009"/>
    </source>
</evidence>
<dbReference type="InterPro" id="IPR058564">
    <property type="entry name" value="TPR_TRAPPC9_Trs120"/>
</dbReference>
<evidence type="ECO:0000259" key="13">
    <source>
        <dbReference type="Pfam" id="PF04715"/>
    </source>
</evidence>
<evidence type="ECO:0000256" key="7">
    <source>
        <dbReference type="ARBA" id="ARBA00031329"/>
    </source>
</evidence>
<dbReference type="InterPro" id="IPR015890">
    <property type="entry name" value="Chorismate_C"/>
</dbReference>
<accession>A0AAN7CI43</accession>
<dbReference type="InterPro" id="IPR010117">
    <property type="entry name" value="PabB_fungal"/>
</dbReference>
<dbReference type="PRINTS" id="PR00096">
    <property type="entry name" value="GATASE"/>
</dbReference>
<feature type="signal peptide" evidence="10">
    <location>
        <begin position="1"/>
        <end position="34"/>
    </location>
</feature>
<feature type="domain" description="Trs120/TRAPPC9 fourth Ig-like" evidence="18">
    <location>
        <begin position="1567"/>
        <end position="1698"/>
    </location>
</feature>
<dbReference type="CDD" id="cd01743">
    <property type="entry name" value="GATase1_Anthranilate_Synthase"/>
    <property type="match status" value="1"/>
</dbReference>
<dbReference type="Pfam" id="PF04715">
    <property type="entry name" value="Anth_synt_I_N"/>
    <property type="match status" value="1"/>
</dbReference>
<dbReference type="InterPro" id="IPR058563">
    <property type="entry name" value="Trs120_TRAPPC9_N"/>
</dbReference>
<evidence type="ECO:0000259" key="14">
    <source>
        <dbReference type="Pfam" id="PF08626"/>
    </source>
</evidence>
<dbReference type="InterPro" id="IPR013935">
    <property type="entry name" value="Trs120_TRAPPC9"/>
</dbReference>
<evidence type="ECO:0000313" key="19">
    <source>
        <dbReference type="EMBL" id="KAK4241253.1"/>
    </source>
</evidence>
<comment type="pathway">
    <text evidence="3">Cofactor biosynthesis; tetrahydrofolate biosynthesis; 4-aminobenzoate from chorismate: step 1/2.</text>
</comment>
<dbReference type="PANTHER" id="PTHR21512">
    <property type="entry name" value="TRAFFICKING PROTEIN PARTICLE COMPLEX SUBUNIT 9"/>
    <property type="match status" value="1"/>
</dbReference>
<feature type="chain" id="PRO_5042920913" description="p-aminobenzoic acid synthase" evidence="10">
    <location>
        <begin position="35"/>
        <end position="2518"/>
    </location>
</feature>
<evidence type="ECO:0000256" key="6">
    <source>
        <dbReference type="ARBA" id="ARBA00023034"/>
    </source>
</evidence>
<dbReference type="GO" id="GO:0046656">
    <property type="term" value="P:folic acid biosynthetic process"/>
    <property type="evidence" value="ECO:0007669"/>
    <property type="project" value="UniProtKB-KW"/>
</dbReference>
<evidence type="ECO:0000259" key="17">
    <source>
        <dbReference type="Pfam" id="PF26282"/>
    </source>
</evidence>
<comment type="catalytic activity">
    <reaction evidence="1">
        <text>chorismate + L-glutamine = 4-amino-4-deoxychorismate + L-glutamate</text>
        <dbReference type="Rhea" id="RHEA:11672"/>
        <dbReference type="ChEBI" id="CHEBI:29748"/>
        <dbReference type="ChEBI" id="CHEBI:29985"/>
        <dbReference type="ChEBI" id="CHEBI:58359"/>
        <dbReference type="ChEBI" id="CHEBI:58406"/>
        <dbReference type="EC" id="2.6.1.85"/>
    </reaction>
</comment>
<dbReference type="InterPro" id="IPR006221">
    <property type="entry name" value="TrpG/PapA_dom"/>
</dbReference>
<feature type="domain" description="Trs120/TRAPPC9 N-terminal" evidence="14">
    <location>
        <begin position="328"/>
        <end position="708"/>
    </location>
</feature>
<dbReference type="InterPro" id="IPR058565">
    <property type="entry name" value="Ig_TRAPPC9_Trs120_1st"/>
</dbReference>
<sequence>MDGAATHNSPRTWFLTSSLSPLCIRLIRLLLAHGDYVAACLPPAEIEDEERSAEFRELINECKSTRKDREGWKDRIRGIRCDGRAMGQCGAAVAEAVQVFGRIDILLLCKFEAVIGTVEELSATPATRNLVRDQFDTIFFSQVNFIKAALPQLRAQHTGHIMILTSIGGHIATPCMPMYSAATWALEGYCDSLAYEIAPFNIKVTIVQPNKEIQTLTNKVIFAPQLPFYDAEISPAPSMREILTNVLNANPETAIEPSEDEIQYRYPHLPATAYDKLVMETVHALTAIGGHENPPARHIVGFEGAVAVKEKLKTVTEELEDFVEASLARFTAFVSRLNAESVVFLRDVTPDGRPHRNMFSPLAFPDGAMFYDLMMHHPPPSHLSLSPFDLFREPLAVIAVADGAELPNVVFSKRHSSGRTVEEANIRTLYQDLEDLRDRYPKVLAHQVLVFDYQPAKENPVPIPEGIITIPPAEQLKRTTMKTVMCDISALILAEMTTLAKSYEGMSFIDSPGQSSARQHGIDETAAFSRRNSQFSLPVNRGHHARMSMPPVLNSKGQPFASGSSSSTPLRPSTPVSSNKPLPSPPSTFDSIIGPMEAPTSPEQSGPSRPDAVDGFRTQSQDRVSVQGFGSGGLNDRWRSKGRCRVQVVVGSLYLQAGLWSNALKELADAATVAKSINDHLWHGKALELALVCLLLLGWAGIEFQVPTVMLPPHDKSSSIAAAIQEAEARDPSQPRWLRNLQVYMPELLDRITGLYSRISAEHLPPLPFSETIIRFCRMQAAIHTANGRLSPESLDMIVFGRPPKTPLTTSPRFTIQPTRTQIVTTLFRAFPASSSELLTTIDRVVILSGIASLLGHLGFRRKKAMVIRELVSVLVGGLVEARTRGAADVGIHPAAGLAGLNGTSAREGAGGALELAEGDIEHGIEPFLGLLLKTYGVVGGNTTGNPEADCDAAVVTRIQKQSAARFFGMQGVKLDILRACINFSEALPDFAGVLKYSSDLLRTAGSGVAPGPRRENAYPSITREEQARLVSNILKTSNLSLRLGMGALTAEYWDEFLVRGITLEALPPTRTPVPHAKTVLPGITAARSSQDVDPFIYNPFLKRPDTATVDRTLVAGEPANFRLTLQNPYEIEVELESIRLDAEGVEFDSAVESTVIGPYRTQIMRISGTPRSAGTVKVTGAMIKVRGCRERRFSIFADPWAPEDAVKIKAIGLGALDVNAAAVSPAIQRLKPEPIELNVITPQPVVVVKSSTLPQSSVMILEGERQCFSVTLQNLSSTTPVDFLLFSFKDSTQEPLQLALNNRDATASELYEYELVLAKKHPLRLRNRDNSKRFIPPGETVTFDFEILGRPGLTHGLIQVDYAHLGVPHDEVAEKFYTRQVSMELTVTVNASVEITRVDVLPLTGSIPAPLWSRVSSQQTDPHSDLTADTHCLLLLDLRNSWPSQMSITLSSSDGAQVEEQILPGNTSRLVLPIKRVYLEDPHAFIPALNPARQRQFVVSTKISPEVERASREAFWYREKVLDTLRATWRTASSGSHHRQRSGEIELRAVRFTARMIEAIKIDDIDIDIAVVDPATGEALSNNDSGRYLVAVDEFLQLRVRVTNRSACPVYPLLRLTPALCHRPFNVSLDFTRKMAKFAWNGNLQQALPLLAGNGGTEEVTMGITALCRGEFEIAGSVEEARLWGTGTRSTMRRPRILFLDAHDSFSNNITSLLTTLLEADVSVLAIDDPLLLNHDTVTPSPSSSAPSPTPPSPEEKFVAELRRYDALVCGPGPGNPDNDADVGLMRCVWRLAESEMLPVLGVCLGFQSLVRAHGGRVGRLRRGLHGMVREIVHQQRVNWEGDGDIFRGVGRFKATLYHSLCGDIGQDGVACPDLLPLAWAEEERDDGRAERILMAVKHRSKPFWGVQYHPESVCTEEEGNKVILNWFCEAQRWNEKRRRIPLVGSGHQGCTGQWWEYCDALNPVLRSLTVPLRPGLEVPDIVEAIGLDCSERIILDSANAAPSASRADVRGRYSIIAACLDEAVRIEHHVGDSHATISIRSIGGVPVGVPDEVPLARYGSIWGLLAAFHEARRMPAAESSSTPFVGGFMGYITYEQGLSDISVPIEARPHHRPDVSLAWVIKSIVVDHQLGLIHVQHLSSRRGDKRENWVEKTADKLRTLRRPRRRPSSDSPEVPAQSQTLKARRPSMSTSIQPPQTKEYEAKVRVCQEYIAAGESYELCLTDQTTLTRPLGDEAPIRDTAALPAPRKQRQREKQCGSSSSWMLFKRLRKHQPAPFASYLRLGAATLVSASPERFLTYDQSGHCSMRPMKGTVRKSEAVPTLAEAERILHVPKEEAENLMIVDLVRHDLHGVCGAGNVTVPQLLAVEEYQSVFQMITVVEGQLPSPQGDGKGMYTGLDVLAASLPPGSMTGAPKKRSCEILREIEGHKERGLYSGVVGYMCATGRGDWSVTIRSLFRYDDEQVVVDGEDGPERHEVWRIGAGGAVTILSTPEGEREEMFTKLAGPLRVFGEEACRW</sequence>
<name>A0AAN7CI43_9PEZI</name>
<dbReference type="InterPro" id="IPR058567">
    <property type="entry name" value="Ig_TRAPPC9_Trs120_3rd"/>
</dbReference>
<comment type="caution">
    <text evidence="19">The sequence shown here is derived from an EMBL/GenBank/DDBJ whole genome shotgun (WGS) entry which is preliminary data.</text>
</comment>
<evidence type="ECO:0000259" key="12">
    <source>
        <dbReference type="Pfam" id="PF00425"/>
    </source>
</evidence>
<keyword evidence="6" id="KW-0333">Golgi apparatus</keyword>
<keyword evidence="5" id="KW-0315">Glutamine amidotransferase</keyword>
<evidence type="ECO:0000256" key="8">
    <source>
        <dbReference type="ARBA" id="ARBA00031904"/>
    </source>
</evidence>
<protein>
    <recommendedName>
        <fullName evidence="8">p-aminobenzoic acid synthase</fullName>
    </recommendedName>
    <alternativeName>
        <fullName evidence="7">Para-aminobenzoate synthase</fullName>
    </alternativeName>
</protein>
<feature type="domain" description="Anthranilate synthase component I N-terminal" evidence="13">
    <location>
        <begin position="1991"/>
        <end position="2131"/>
    </location>
</feature>
<dbReference type="Pfam" id="PF00117">
    <property type="entry name" value="GATase"/>
    <property type="match status" value="1"/>
</dbReference>
<organism evidence="19 20">
    <name type="scientific">Achaetomium macrosporum</name>
    <dbReference type="NCBI Taxonomy" id="79813"/>
    <lineage>
        <taxon>Eukaryota</taxon>
        <taxon>Fungi</taxon>
        <taxon>Dikarya</taxon>
        <taxon>Ascomycota</taxon>
        <taxon>Pezizomycotina</taxon>
        <taxon>Sordariomycetes</taxon>
        <taxon>Sordariomycetidae</taxon>
        <taxon>Sordariales</taxon>
        <taxon>Chaetomiaceae</taxon>
        <taxon>Achaetomium</taxon>
    </lineage>
</organism>
<reference evidence="19" key="1">
    <citation type="journal article" date="2023" name="Mol. Phylogenet. Evol.">
        <title>Genome-scale phylogeny and comparative genomics of the fungal order Sordariales.</title>
        <authorList>
            <person name="Hensen N."/>
            <person name="Bonometti L."/>
            <person name="Westerberg I."/>
            <person name="Brannstrom I.O."/>
            <person name="Guillou S."/>
            <person name="Cros-Aarteil S."/>
            <person name="Calhoun S."/>
            <person name="Haridas S."/>
            <person name="Kuo A."/>
            <person name="Mondo S."/>
            <person name="Pangilinan J."/>
            <person name="Riley R."/>
            <person name="LaButti K."/>
            <person name="Andreopoulos B."/>
            <person name="Lipzen A."/>
            <person name="Chen C."/>
            <person name="Yan M."/>
            <person name="Daum C."/>
            <person name="Ng V."/>
            <person name="Clum A."/>
            <person name="Steindorff A."/>
            <person name="Ohm R.A."/>
            <person name="Martin F."/>
            <person name="Silar P."/>
            <person name="Natvig D.O."/>
            <person name="Lalanne C."/>
            <person name="Gautier V."/>
            <person name="Ament-Velasquez S.L."/>
            <person name="Kruys A."/>
            <person name="Hutchinson M.I."/>
            <person name="Powell A.J."/>
            <person name="Barry K."/>
            <person name="Miller A.N."/>
            <person name="Grigoriev I.V."/>
            <person name="Debuchy R."/>
            <person name="Gladieux P."/>
            <person name="Hiltunen Thoren M."/>
            <person name="Johannesson H."/>
        </authorList>
    </citation>
    <scope>NUCLEOTIDE SEQUENCE</scope>
    <source>
        <strain evidence="19">CBS 532.94</strain>
    </source>
</reference>
<dbReference type="Pfam" id="PF26282">
    <property type="entry name" value="Ig_TRAPPC9-Trs120_3rd"/>
    <property type="match status" value="1"/>
</dbReference>
<feature type="compositionally biased region" description="Polar residues" evidence="9">
    <location>
        <begin position="2178"/>
        <end position="2198"/>
    </location>
</feature>
<feature type="domain" description="Trs120/TRAPPC9 TPR region" evidence="15">
    <location>
        <begin position="741"/>
        <end position="1044"/>
    </location>
</feature>
<evidence type="ECO:0000259" key="16">
    <source>
        <dbReference type="Pfam" id="PF26254"/>
    </source>
</evidence>
<reference evidence="19" key="2">
    <citation type="submission" date="2023-05" db="EMBL/GenBank/DDBJ databases">
        <authorList>
            <consortium name="Lawrence Berkeley National Laboratory"/>
            <person name="Steindorff A."/>
            <person name="Hensen N."/>
            <person name="Bonometti L."/>
            <person name="Westerberg I."/>
            <person name="Brannstrom I.O."/>
            <person name="Guillou S."/>
            <person name="Cros-Aarteil S."/>
            <person name="Calhoun S."/>
            <person name="Haridas S."/>
            <person name="Kuo A."/>
            <person name="Mondo S."/>
            <person name="Pangilinan J."/>
            <person name="Riley R."/>
            <person name="Labutti K."/>
            <person name="Andreopoulos B."/>
            <person name="Lipzen A."/>
            <person name="Chen C."/>
            <person name="Yanf M."/>
            <person name="Daum C."/>
            <person name="Ng V."/>
            <person name="Clum A."/>
            <person name="Ohm R."/>
            <person name="Martin F."/>
            <person name="Silar P."/>
            <person name="Natvig D."/>
            <person name="Lalanne C."/>
            <person name="Gautier V."/>
            <person name="Ament-Velasquez S.L."/>
            <person name="Kruys A."/>
            <person name="Hutchinson M.I."/>
            <person name="Powell A.J."/>
            <person name="Barry K."/>
            <person name="Miller A.N."/>
            <person name="Grigoriev I.V."/>
            <person name="Debuchy R."/>
            <person name="Gladieux P."/>
            <person name="Thoren M.H."/>
            <person name="Johannesson H."/>
        </authorList>
    </citation>
    <scope>NUCLEOTIDE SEQUENCE</scope>
    <source>
        <strain evidence="19">CBS 532.94</strain>
    </source>
</reference>
<evidence type="ECO:0000256" key="2">
    <source>
        <dbReference type="ARBA" id="ARBA00004555"/>
    </source>
</evidence>
<dbReference type="Pfam" id="PF26254">
    <property type="entry name" value="Ig_TRAPPC9-Trs120_1st"/>
    <property type="match status" value="1"/>
</dbReference>
<proteinExistence type="predicted"/>
<dbReference type="SUPFAM" id="SSF52317">
    <property type="entry name" value="Class I glutamine amidotransferase-like"/>
    <property type="match status" value="1"/>
</dbReference>
<evidence type="ECO:0000259" key="11">
    <source>
        <dbReference type="Pfam" id="PF00117"/>
    </source>
</evidence>
<dbReference type="GO" id="GO:0046820">
    <property type="term" value="F:4-amino-4-deoxychorismate synthase activity"/>
    <property type="evidence" value="ECO:0007669"/>
    <property type="project" value="UniProtKB-EC"/>
</dbReference>
<evidence type="ECO:0000256" key="5">
    <source>
        <dbReference type="ARBA" id="ARBA00022962"/>
    </source>
</evidence>
<feature type="compositionally biased region" description="Low complexity" evidence="9">
    <location>
        <begin position="562"/>
        <end position="578"/>
    </location>
</feature>
<dbReference type="InterPro" id="IPR002347">
    <property type="entry name" value="SDR_fam"/>
</dbReference>
<dbReference type="PANTHER" id="PTHR21512:SF5">
    <property type="entry name" value="TRAFFICKING PROTEIN PARTICLE COMPLEX SUBUNIT 9"/>
    <property type="match status" value="1"/>
</dbReference>
<dbReference type="InterPro" id="IPR036291">
    <property type="entry name" value="NAD(P)-bd_dom_sf"/>
</dbReference>
<feature type="domain" description="Glutamine amidotransferase" evidence="11">
    <location>
        <begin position="1700"/>
        <end position="1925"/>
    </location>
</feature>
<evidence type="ECO:0000313" key="20">
    <source>
        <dbReference type="Proteomes" id="UP001303760"/>
    </source>
</evidence>
<feature type="domain" description="Trs120/TRAPPC9 third Ig-like" evidence="17">
    <location>
        <begin position="1394"/>
        <end position="1562"/>
    </location>
</feature>
<keyword evidence="4" id="KW-0289">Folate biosynthesis</keyword>
<evidence type="ECO:0000256" key="10">
    <source>
        <dbReference type="SAM" id="SignalP"/>
    </source>
</evidence>
<dbReference type="SUPFAM" id="SSF51735">
    <property type="entry name" value="NAD(P)-binding Rossmann-fold domains"/>
    <property type="match status" value="1"/>
</dbReference>
<feature type="domain" description="Trs120/TRAPPC9 first Ig-like" evidence="16">
    <location>
        <begin position="1059"/>
        <end position="1241"/>
    </location>
</feature>
<evidence type="ECO:0000259" key="18">
    <source>
        <dbReference type="Pfam" id="PF26283"/>
    </source>
</evidence>
<dbReference type="Pfam" id="PF26280">
    <property type="entry name" value="Ig_TRAPPC9-Trs120_2nd"/>
    <property type="match status" value="1"/>
</dbReference>
<dbReference type="InterPro" id="IPR006805">
    <property type="entry name" value="Anth_synth_I_N"/>
</dbReference>